<evidence type="ECO:0000313" key="4">
    <source>
        <dbReference type="EMBL" id="MBB4012811.1"/>
    </source>
</evidence>
<evidence type="ECO:0000256" key="1">
    <source>
        <dbReference type="ARBA" id="ARBA00022801"/>
    </source>
</evidence>
<feature type="chain" id="PRO_5032482456" evidence="2">
    <location>
        <begin position="24"/>
        <end position="285"/>
    </location>
</feature>
<feature type="signal peptide" evidence="2">
    <location>
        <begin position="1"/>
        <end position="23"/>
    </location>
</feature>
<dbReference type="Proteomes" id="UP000561045">
    <property type="component" value="Unassembled WGS sequence"/>
</dbReference>
<reference evidence="4 5" key="1">
    <citation type="submission" date="2020-08" db="EMBL/GenBank/DDBJ databases">
        <title>Genomic Encyclopedia of Type Strains, Phase IV (KMG-IV): sequencing the most valuable type-strain genomes for metagenomic binning, comparative biology and taxonomic classification.</title>
        <authorList>
            <person name="Goeker M."/>
        </authorList>
    </citation>
    <scope>NUCLEOTIDE SEQUENCE [LARGE SCALE GENOMIC DNA]</scope>
    <source>
        <strain evidence="4 5">DSM 106739</strain>
    </source>
</reference>
<dbReference type="PANTHER" id="PTHR22946:SF9">
    <property type="entry name" value="POLYKETIDE TRANSFERASE AF380"/>
    <property type="match status" value="1"/>
</dbReference>
<protein>
    <submittedName>
        <fullName evidence="4">Dienelactone hydrolase</fullName>
    </submittedName>
</protein>
<gene>
    <name evidence="4" type="ORF">GGR36_002119</name>
</gene>
<dbReference type="InterPro" id="IPR050261">
    <property type="entry name" value="FrsA_esterase"/>
</dbReference>
<dbReference type="InterPro" id="IPR002925">
    <property type="entry name" value="Dienelactn_hydro"/>
</dbReference>
<dbReference type="GO" id="GO:0052689">
    <property type="term" value="F:carboxylic ester hydrolase activity"/>
    <property type="evidence" value="ECO:0007669"/>
    <property type="project" value="UniProtKB-ARBA"/>
</dbReference>
<dbReference type="SUPFAM" id="SSF53474">
    <property type="entry name" value="alpha/beta-Hydrolases"/>
    <property type="match status" value="1"/>
</dbReference>
<keyword evidence="1 4" id="KW-0378">Hydrolase</keyword>
<dbReference type="Gene3D" id="3.40.50.1820">
    <property type="entry name" value="alpha/beta hydrolase"/>
    <property type="match status" value="1"/>
</dbReference>
<evidence type="ECO:0000256" key="2">
    <source>
        <dbReference type="SAM" id="SignalP"/>
    </source>
</evidence>
<accession>A0A840BGY3</accession>
<dbReference type="PANTHER" id="PTHR22946">
    <property type="entry name" value="DIENELACTONE HYDROLASE DOMAIN-CONTAINING PROTEIN-RELATED"/>
    <property type="match status" value="1"/>
</dbReference>
<organism evidence="4 5">
    <name type="scientific">Niveibacterium umoris</name>
    <dbReference type="NCBI Taxonomy" id="1193620"/>
    <lineage>
        <taxon>Bacteria</taxon>
        <taxon>Pseudomonadati</taxon>
        <taxon>Pseudomonadota</taxon>
        <taxon>Betaproteobacteria</taxon>
        <taxon>Rhodocyclales</taxon>
        <taxon>Rhodocyclaceae</taxon>
        <taxon>Niveibacterium</taxon>
    </lineage>
</organism>
<dbReference type="Pfam" id="PF01738">
    <property type="entry name" value="DLH"/>
    <property type="match status" value="1"/>
</dbReference>
<feature type="domain" description="Dienelactone hydrolase" evidence="3">
    <location>
        <begin position="41"/>
        <end position="283"/>
    </location>
</feature>
<keyword evidence="5" id="KW-1185">Reference proteome</keyword>
<proteinExistence type="predicted"/>
<dbReference type="InterPro" id="IPR029058">
    <property type="entry name" value="AB_hydrolase_fold"/>
</dbReference>
<sequence length="285" mass="30168">MLPRALSRILACALLAPAGASLAAMQPKEVSIPAGGNAPALRAFLFEPTGAGAHPAVLMLHGCGGAYARNGELNARHQMWGEALAARGYVALMLDSFSTRGLREICTQKFAERSIHQADRVDDAVRALRWLHAQPGIGGHDVGLIGWSNGGGTVLDTITAPLPGDTGFTAAASFYPGCTPRLEHAHSFHPTAPTLLLIGEADDWTPAAPCVELASLLKARGEPLDLVTYPDTFHDFDNPALKAPHVRSEVPNGVHPGKGVTVAPNPAAREDAMKRVFDFFAMHLK</sequence>
<comment type="caution">
    <text evidence="4">The sequence shown here is derived from an EMBL/GenBank/DDBJ whole genome shotgun (WGS) entry which is preliminary data.</text>
</comment>
<name>A0A840BGY3_9RHOO</name>
<dbReference type="RefSeq" id="WP_183634589.1">
    <property type="nucleotide sequence ID" value="NZ_BAABLE010000011.1"/>
</dbReference>
<dbReference type="AlphaFoldDB" id="A0A840BGY3"/>
<dbReference type="EMBL" id="JACIET010000001">
    <property type="protein sequence ID" value="MBB4012811.1"/>
    <property type="molecule type" value="Genomic_DNA"/>
</dbReference>
<evidence type="ECO:0000313" key="5">
    <source>
        <dbReference type="Proteomes" id="UP000561045"/>
    </source>
</evidence>
<keyword evidence="2" id="KW-0732">Signal</keyword>
<evidence type="ECO:0000259" key="3">
    <source>
        <dbReference type="Pfam" id="PF01738"/>
    </source>
</evidence>